<feature type="region of interest" description="Disordered" evidence="1">
    <location>
        <begin position="99"/>
        <end position="164"/>
    </location>
</feature>
<evidence type="ECO:0000256" key="1">
    <source>
        <dbReference type="SAM" id="MobiDB-lite"/>
    </source>
</evidence>
<feature type="signal peptide" evidence="2">
    <location>
        <begin position="1"/>
        <end position="23"/>
    </location>
</feature>
<dbReference type="PROSITE" id="PS00018">
    <property type="entry name" value="EF_HAND_1"/>
    <property type="match status" value="1"/>
</dbReference>
<organism evidence="3 4">
    <name type="scientific">Aquimarina hainanensis</name>
    <dbReference type="NCBI Taxonomy" id="1578017"/>
    <lineage>
        <taxon>Bacteria</taxon>
        <taxon>Pseudomonadati</taxon>
        <taxon>Bacteroidota</taxon>
        <taxon>Flavobacteriia</taxon>
        <taxon>Flavobacteriales</taxon>
        <taxon>Flavobacteriaceae</taxon>
        <taxon>Aquimarina</taxon>
    </lineage>
</organism>
<dbReference type="Proteomes" id="UP001597459">
    <property type="component" value="Unassembled WGS sequence"/>
</dbReference>
<keyword evidence="4" id="KW-1185">Reference proteome</keyword>
<evidence type="ECO:0000313" key="4">
    <source>
        <dbReference type="Proteomes" id="UP001597459"/>
    </source>
</evidence>
<protein>
    <recommendedName>
        <fullName evidence="5">Thrombospondin type 3 repeat-containing protein</fullName>
    </recommendedName>
</protein>
<evidence type="ECO:0000313" key="3">
    <source>
        <dbReference type="EMBL" id="MFD2593171.1"/>
    </source>
</evidence>
<feature type="compositionally biased region" description="Basic and acidic residues" evidence="1">
    <location>
        <begin position="147"/>
        <end position="164"/>
    </location>
</feature>
<sequence>MKKFVMYSSAITLLALTAITTGACSSDDDISATPVGDISPTLDSDGDGVVNITEISIGTNPYNGCDFTTQDQDRELIDDDWKSGDCDNDGLENGIELDLDIDPLDRDSDDDGIDDKKEIDWELDPNDDDSDDDGILDGDDDFDNDGTPDRDDDHDDRDDRGEKL</sequence>
<accession>A0ABW5ND42</accession>
<evidence type="ECO:0000256" key="2">
    <source>
        <dbReference type="SAM" id="SignalP"/>
    </source>
</evidence>
<keyword evidence="2" id="KW-0732">Signal</keyword>
<feature type="compositionally biased region" description="Acidic residues" evidence="1">
    <location>
        <begin position="99"/>
        <end position="113"/>
    </location>
</feature>
<feature type="compositionally biased region" description="Acidic residues" evidence="1">
    <location>
        <begin position="121"/>
        <end position="146"/>
    </location>
</feature>
<evidence type="ECO:0008006" key="5">
    <source>
        <dbReference type="Google" id="ProtNLM"/>
    </source>
</evidence>
<reference evidence="4" key="1">
    <citation type="journal article" date="2019" name="Int. J. Syst. Evol. Microbiol.">
        <title>The Global Catalogue of Microorganisms (GCM) 10K type strain sequencing project: providing services to taxonomists for standard genome sequencing and annotation.</title>
        <authorList>
            <consortium name="The Broad Institute Genomics Platform"/>
            <consortium name="The Broad Institute Genome Sequencing Center for Infectious Disease"/>
            <person name="Wu L."/>
            <person name="Ma J."/>
        </authorList>
    </citation>
    <scope>NUCLEOTIDE SEQUENCE [LARGE SCALE GENOMIC DNA]</scope>
    <source>
        <strain evidence="4">KCTC 42423</strain>
    </source>
</reference>
<feature type="chain" id="PRO_5045419507" description="Thrombospondin type 3 repeat-containing protein" evidence="2">
    <location>
        <begin position="24"/>
        <end position="164"/>
    </location>
</feature>
<name>A0ABW5ND42_9FLAO</name>
<proteinExistence type="predicted"/>
<comment type="caution">
    <text evidence="3">The sequence shown here is derived from an EMBL/GenBank/DDBJ whole genome shotgun (WGS) entry which is preliminary data.</text>
</comment>
<gene>
    <name evidence="3" type="ORF">ACFSTE_20195</name>
</gene>
<dbReference type="RefSeq" id="WP_378255392.1">
    <property type="nucleotide sequence ID" value="NZ_JBHSJV010000001.1"/>
</dbReference>
<dbReference type="InterPro" id="IPR018247">
    <property type="entry name" value="EF_Hand_1_Ca_BS"/>
</dbReference>
<dbReference type="PROSITE" id="PS51257">
    <property type="entry name" value="PROKAR_LIPOPROTEIN"/>
    <property type="match status" value="1"/>
</dbReference>
<dbReference type="EMBL" id="JBHULX010000039">
    <property type="protein sequence ID" value="MFD2593171.1"/>
    <property type="molecule type" value="Genomic_DNA"/>
</dbReference>